<proteinExistence type="predicted"/>
<evidence type="ECO:0000313" key="4">
    <source>
        <dbReference type="Proteomes" id="UP000321567"/>
    </source>
</evidence>
<evidence type="ECO:0000259" key="2">
    <source>
        <dbReference type="Pfam" id="PF02589"/>
    </source>
</evidence>
<comment type="caution">
    <text evidence="3">The sequence shown here is derived from an EMBL/GenBank/DDBJ whole genome shotgun (WGS) entry which is preliminary data.</text>
</comment>
<organism evidence="3 4">
    <name type="scientific">Pararhodospirillum oryzae</name>
    <dbReference type="NCBI Taxonomy" id="478448"/>
    <lineage>
        <taxon>Bacteria</taxon>
        <taxon>Pseudomonadati</taxon>
        <taxon>Pseudomonadota</taxon>
        <taxon>Alphaproteobacteria</taxon>
        <taxon>Rhodospirillales</taxon>
        <taxon>Rhodospirillaceae</taxon>
        <taxon>Pararhodospirillum</taxon>
    </lineage>
</organism>
<dbReference type="InterPro" id="IPR037171">
    <property type="entry name" value="NagB/RpiA_transferase-like"/>
</dbReference>
<dbReference type="AlphaFoldDB" id="A0A512H5Y8"/>
<dbReference type="Gene3D" id="3.40.50.10420">
    <property type="entry name" value="NagB/RpiA/CoA transferase-like"/>
    <property type="match status" value="1"/>
</dbReference>
<dbReference type="Proteomes" id="UP000321567">
    <property type="component" value="Unassembled WGS sequence"/>
</dbReference>
<dbReference type="PANTHER" id="PTHR43682">
    <property type="entry name" value="LACTATE UTILIZATION PROTEIN C"/>
    <property type="match status" value="1"/>
</dbReference>
<keyword evidence="4" id="KW-1185">Reference proteome</keyword>
<dbReference type="InterPro" id="IPR024185">
    <property type="entry name" value="FTHF_cligase-like_sf"/>
</dbReference>
<dbReference type="OrthoDB" id="9794157at2"/>
<dbReference type="PANTHER" id="PTHR43682:SF1">
    <property type="entry name" value="LACTATE UTILIZATION PROTEIN C"/>
    <property type="match status" value="1"/>
</dbReference>
<dbReference type="RefSeq" id="WP_147162925.1">
    <property type="nucleotide sequence ID" value="NZ_BJZO01000019.1"/>
</dbReference>
<evidence type="ECO:0000256" key="1">
    <source>
        <dbReference type="SAM" id="MobiDB-lite"/>
    </source>
</evidence>
<feature type="compositionally biased region" description="Pro residues" evidence="1">
    <location>
        <begin position="10"/>
        <end position="21"/>
    </location>
</feature>
<dbReference type="InterPro" id="IPR003741">
    <property type="entry name" value="LUD_dom"/>
</dbReference>
<evidence type="ECO:0000313" key="3">
    <source>
        <dbReference type="EMBL" id="GEO80879.1"/>
    </source>
</evidence>
<dbReference type="EMBL" id="BJZO01000019">
    <property type="protein sequence ID" value="GEO80879.1"/>
    <property type="molecule type" value="Genomic_DNA"/>
</dbReference>
<reference evidence="3 4" key="1">
    <citation type="submission" date="2019-07" db="EMBL/GenBank/DDBJ databases">
        <title>Whole genome shotgun sequence of Rhodospirillum oryzae NBRC 107573.</title>
        <authorList>
            <person name="Hosoyama A."/>
            <person name="Uohara A."/>
            <person name="Ohji S."/>
            <person name="Ichikawa N."/>
        </authorList>
    </citation>
    <scope>NUCLEOTIDE SEQUENCE [LARGE SCALE GENOMIC DNA]</scope>
    <source>
        <strain evidence="3 4">NBRC 107573</strain>
    </source>
</reference>
<accession>A0A512H5Y8</accession>
<feature type="domain" description="LUD" evidence="2">
    <location>
        <begin position="174"/>
        <end position="269"/>
    </location>
</feature>
<feature type="region of interest" description="Disordered" evidence="1">
    <location>
        <begin position="1"/>
        <end position="26"/>
    </location>
</feature>
<sequence>MSSTSSSHPTPQPAPLSPSPDAPGRLAVRAAVRAALGRDPATEAAARDAIVARLATPGPGPVPTRARPDDAGRVDAFIARARAAAAEVSVVPGGSTTDTSVLPDGSTADTSVLPGGSAAGLPARLGHLIAEWLRGHGLPPVLVTDDDPFLAALDGVSGLSLRPGRPSPTDRVSLCRGLAGVAETGSVLLDSRPGRAATLAVLPENQIVVLDPADVVGGLNDAVTRLRAGFGTTLPASVMIVTGPSRTGDIEQTLQMGAHGPLRLHIILVDRPVPDRP</sequence>
<name>A0A512H5Y8_9PROT</name>
<dbReference type="SUPFAM" id="SSF100950">
    <property type="entry name" value="NagB/RpiA/CoA transferase-like"/>
    <property type="match status" value="1"/>
</dbReference>
<gene>
    <name evidence="3" type="ORF">ROR02_10100</name>
</gene>
<protein>
    <recommendedName>
        <fullName evidence="2">LUD domain-containing protein</fullName>
    </recommendedName>
</protein>
<dbReference type="Pfam" id="PF02589">
    <property type="entry name" value="LUD_dom"/>
    <property type="match status" value="1"/>
</dbReference>